<dbReference type="PRINTS" id="PR00344">
    <property type="entry name" value="BCTRLSENSOR"/>
</dbReference>
<keyword evidence="3" id="KW-0175">Coiled coil</keyword>
<dbReference type="EMBL" id="CP051152">
    <property type="protein sequence ID" value="QJQ06705.1"/>
    <property type="molecule type" value="Genomic_DNA"/>
</dbReference>
<dbReference type="Pfam" id="PF13426">
    <property type="entry name" value="PAS_9"/>
    <property type="match status" value="1"/>
</dbReference>
<protein>
    <recommendedName>
        <fullName evidence="2">histidine kinase</fullName>
        <ecNumber evidence="2">2.7.13.3</ecNumber>
    </recommendedName>
</protein>
<comment type="catalytic activity">
    <reaction evidence="1">
        <text>ATP + protein L-histidine = ADP + protein N-phospho-L-histidine.</text>
        <dbReference type="EC" id="2.7.13.3"/>
    </reaction>
</comment>
<keyword evidence="4" id="KW-1133">Transmembrane helix</keyword>
<dbReference type="NCBIfam" id="TIGR00229">
    <property type="entry name" value="sensory_box"/>
    <property type="match status" value="1"/>
</dbReference>
<dbReference type="Pfam" id="PF02518">
    <property type="entry name" value="HATPase_c"/>
    <property type="match status" value="1"/>
</dbReference>
<sequence length="751" mass="84648">MSTASKLKRRMNADSVLLGFFAVIVFVVLAQLWWSLAQDKQQTLVSERANGLVAARILEEHAAQTLQDGVQKLDNVASAMSTMAADDSSIHQLLQAYDLQDSRFIKALQYVDLSGNSWITSPDYPAHQVNIKDRKYIQYLLAHPGHTQPVIGRPYQSSYDSQLVLPLARNMYDMEHRHMGIISTDIRLSYFANVYAKVAKESNAMLSLIADEGYVIVRSPFEARYVDRDIAAYPVMQSLARMPQEGDFEDASLLDDEFSRLYTYRKVAGFALTMLYGRDFDSILSDYYSRMEKRILFTASVLLLFCMMIWILRSQIRKLRQSEAALRNTEFQFSEIFQRSPVPLLLINVDKWSIDAINDACLNLFGYQRQQVIGLMHIKLFDFWYDNSQRLGFVRRLMKDQHVEDYEAKFRRIDGQCITCLVSARIYDTGSDAERMFIMTQKDITLQRQIEQQMQDLNTQLEQRVASRTVKLEHSNAELAEALSTLKKMQSELIRSEKLASLGSLVAGIAHELNTPIGNSVMVASTLQDETQRLLKEVQGGKVSRGSFDTFLGQMGFGTDVLMRSLTRAADLIRSFKHVAVDQSNDMRRQFDLREVLDEIILTSAPLYQKTLFSLEKNLEDGIKMDSFPGAIGQVLTNLISNSITHGFDKRSTGKMQLRVARSVGEMVSLSFDDDGIGISAAHLKKVFDPFFTTKLGQGGSGLGMNIVYNLVTEVLGGSIDILSQPGQGTHITIVLPIVAPEPLARAQAQA</sequence>
<dbReference type="PROSITE" id="PS50109">
    <property type="entry name" value="HIS_KIN"/>
    <property type="match status" value="1"/>
</dbReference>
<keyword evidence="4" id="KW-0472">Membrane</keyword>
<name>A0A6M4A6B4_9BURK</name>
<proteinExistence type="predicted"/>
<dbReference type="KEGG" id="upi:EJG51_013605"/>
<dbReference type="InterPro" id="IPR036097">
    <property type="entry name" value="HisK_dim/P_sf"/>
</dbReference>
<feature type="domain" description="PAC" evidence="7">
    <location>
        <begin position="404"/>
        <end position="456"/>
    </location>
</feature>
<feature type="coiled-coil region" evidence="3">
    <location>
        <begin position="472"/>
        <end position="499"/>
    </location>
</feature>
<dbReference type="InterPro" id="IPR004358">
    <property type="entry name" value="Sig_transdc_His_kin-like_C"/>
</dbReference>
<accession>A0A6M4A6B4</accession>
<dbReference type="Proteomes" id="UP000274350">
    <property type="component" value="Chromosome"/>
</dbReference>
<organism evidence="8 9">
    <name type="scientific">Undibacterium piscinae</name>
    <dbReference type="NCBI Taxonomy" id="2495591"/>
    <lineage>
        <taxon>Bacteria</taxon>
        <taxon>Pseudomonadati</taxon>
        <taxon>Pseudomonadota</taxon>
        <taxon>Betaproteobacteria</taxon>
        <taxon>Burkholderiales</taxon>
        <taxon>Oxalobacteraceae</taxon>
        <taxon>Undibacterium</taxon>
    </lineage>
</organism>
<dbReference type="InterPro" id="IPR003594">
    <property type="entry name" value="HATPase_dom"/>
</dbReference>
<dbReference type="InterPro" id="IPR036890">
    <property type="entry name" value="HATPase_C_sf"/>
</dbReference>
<keyword evidence="4" id="KW-0812">Transmembrane</keyword>
<dbReference type="Gene3D" id="3.30.565.10">
    <property type="entry name" value="Histidine kinase-like ATPase, C-terminal domain"/>
    <property type="match status" value="1"/>
</dbReference>
<dbReference type="OrthoDB" id="9177862at2"/>
<evidence type="ECO:0000256" key="4">
    <source>
        <dbReference type="SAM" id="Phobius"/>
    </source>
</evidence>
<dbReference type="InterPro" id="IPR005467">
    <property type="entry name" value="His_kinase_dom"/>
</dbReference>
<dbReference type="SUPFAM" id="SSF47384">
    <property type="entry name" value="Homodimeric domain of signal transducing histidine kinase"/>
    <property type="match status" value="1"/>
</dbReference>
<dbReference type="CDD" id="cd12914">
    <property type="entry name" value="PDC1_DGC_like"/>
    <property type="match status" value="1"/>
</dbReference>
<dbReference type="PANTHER" id="PTHR43065:SF47">
    <property type="match status" value="1"/>
</dbReference>
<dbReference type="CDD" id="cd12915">
    <property type="entry name" value="PDC2_DGC_like"/>
    <property type="match status" value="1"/>
</dbReference>
<evidence type="ECO:0000259" key="6">
    <source>
        <dbReference type="PROSITE" id="PS50112"/>
    </source>
</evidence>
<keyword evidence="9" id="KW-1185">Reference proteome</keyword>
<dbReference type="Gene3D" id="1.10.287.130">
    <property type="match status" value="1"/>
</dbReference>
<evidence type="ECO:0000256" key="3">
    <source>
        <dbReference type="SAM" id="Coils"/>
    </source>
</evidence>
<dbReference type="Gene3D" id="3.30.450.20">
    <property type="entry name" value="PAS domain"/>
    <property type="match status" value="3"/>
</dbReference>
<dbReference type="PANTHER" id="PTHR43065">
    <property type="entry name" value="SENSOR HISTIDINE KINASE"/>
    <property type="match status" value="1"/>
</dbReference>
<dbReference type="InterPro" id="IPR035965">
    <property type="entry name" value="PAS-like_dom_sf"/>
</dbReference>
<gene>
    <name evidence="8" type="ORF">EJG51_013605</name>
</gene>
<feature type="domain" description="Histidine kinase" evidence="5">
    <location>
        <begin position="508"/>
        <end position="740"/>
    </location>
</feature>
<feature type="transmembrane region" description="Helical" evidence="4">
    <location>
        <begin position="295"/>
        <end position="312"/>
    </location>
</feature>
<evidence type="ECO:0000256" key="2">
    <source>
        <dbReference type="ARBA" id="ARBA00012438"/>
    </source>
</evidence>
<dbReference type="InterPro" id="IPR000700">
    <property type="entry name" value="PAS-assoc_C"/>
</dbReference>
<dbReference type="SUPFAM" id="SSF55785">
    <property type="entry name" value="PYP-like sensor domain (PAS domain)"/>
    <property type="match status" value="1"/>
</dbReference>
<dbReference type="PROSITE" id="PS50112">
    <property type="entry name" value="PAS"/>
    <property type="match status" value="1"/>
</dbReference>
<dbReference type="InterPro" id="IPR000014">
    <property type="entry name" value="PAS"/>
</dbReference>
<evidence type="ECO:0000259" key="5">
    <source>
        <dbReference type="PROSITE" id="PS50109"/>
    </source>
</evidence>
<evidence type="ECO:0000259" key="7">
    <source>
        <dbReference type="PROSITE" id="PS50113"/>
    </source>
</evidence>
<dbReference type="SUPFAM" id="SSF55874">
    <property type="entry name" value="ATPase domain of HSP90 chaperone/DNA topoisomerase II/histidine kinase"/>
    <property type="match status" value="1"/>
</dbReference>
<feature type="domain" description="PAS" evidence="6">
    <location>
        <begin position="329"/>
        <end position="374"/>
    </location>
</feature>
<dbReference type="EC" id="2.7.13.3" evidence="2"/>
<evidence type="ECO:0000313" key="8">
    <source>
        <dbReference type="EMBL" id="QJQ06705.1"/>
    </source>
</evidence>
<dbReference type="PROSITE" id="PS50113">
    <property type="entry name" value="PAC"/>
    <property type="match status" value="1"/>
</dbReference>
<dbReference type="CDD" id="cd00130">
    <property type="entry name" value="PAS"/>
    <property type="match status" value="1"/>
</dbReference>
<evidence type="ECO:0000313" key="9">
    <source>
        <dbReference type="Proteomes" id="UP000274350"/>
    </source>
</evidence>
<evidence type="ECO:0000256" key="1">
    <source>
        <dbReference type="ARBA" id="ARBA00000085"/>
    </source>
</evidence>
<dbReference type="SMART" id="SM00387">
    <property type="entry name" value="HATPase_c"/>
    <property type="match status" value="1"/>
</dbReference>
<dbReference type="AlphaFoldDB" id="A0A6M4A6B4"/>
<reference evidence="8 9" key="1">
    <citation type="journal article" date="2019" name="Int. J. Syst. Evol. Microbiol.">
        <title>Undibacterium piscinae sp. nov., isolated from Korean shiner intestine.</title>
        <authorList>
            <person name="Lee S.Y."/>
            <person name="Kang W."/>
            <person name="Kim P.S."/>
            <person name="Kim H.S."/>
            <person name="Sung H."/>
            <person name="Shin N.R."/>
            <person name="Whon T.W."/>
            <person name="Yun J.H."/>
            <person name="Lee J.Y."/>
            <person name="Lee J.Y."/>
            <person name="Jung M.J."/>
            <person name="Jeong Y.S."/>
            <person name="Tak E.J."/>
            <person name="Han J.E."/>
            <person name="Hyun D.W."/>
            <person name="Kang M.S."/>
            <person name="Lee K.E."/>
            <person name="Lee B.H."/>
            <person name="Bae J.W."/>
        </authorList>
    </citation>
    <scope>NUCLEOTIDE SEQUENCE [LARGE SCALE GENOMIC DNA]</scope>
    <source>
        <strain evidence="8 9">S11R28</strain>
    </source>
</reference>
<dbReference type="GO" id="GO:0000155">
    <property type="term" value="F:phosphorelay sensor kinase activity"/>
    <property type="evidence" value="ECO:0007669"/>
    <property type="project" value="InterPro"/>
</dbReference>